<dbReference type="Pfam" id="PF03446">
    <property type="entry name" value="NAD_binding_2"/>
    <property type="match status" value="1"/>
</dbReference>
<comment type="similarity">
    <text evidence="1">Belongs to the HIBADH-related family. NP60 subfamily.</text>
</comment>
<protein>
    <submittedName>
        <fullName evidence="3">DgyrCDS8065</fullName>
    </submittedName>
</protein>
<evidence type="ECO:0000313" key="4">
    <source>
        <dbReference type="Proteomes" id="UP000549394"/>
    </source>
</evidence>
<dbReference type="OrthoDB" id="21615at2759"/>
<dbReference type="SUPFAM" id="SSF51735">
    <property type="entry name" value="NAD(P)-binding Rossmann-fold domains"/>
    <property type="match status" value="1"/>
</dbReference>
<sequence>MPLGTVFKNVFDMFRERSDVRFPKHSGSNSSIFDELKSSPANPVGNPANELFCKDLTKAGALLEKSAQEVVSGCDITFSCVSDPDALKELVFGKNGVLKGISNGKGFVDMSTVDVTTTRHIYDAVTSAGGNFLHAPVCGNKQLASEGQLVILASGDRSLYDDCFTCFEAMSKKWFFLGEIGNGTKMALIMSIIQANMLGALAESLVLADKSGLDQDHVIQVLRHTTANCELLSSKGNGKRNNQSY</sequence>
<comment type="caution">
    <text evidence="3">The sequence shown here is derived from an EMBL/GenBank/DDBJ whole genome shotgun (WGS) entry which is preliminary data.</text>
</comment>
<proteinExistence type="inferred from homology"/>
<dbReference type="GO" id="GO:0003677">
    <property type="term" value="F:DNA binding"/>
    <property type="evidence" value="ECO:0007669"/>
    <property type="project" value="TreeGrafter"/>
</dbReference>
<dbReference type="EMBL" id="CAJFCJ010000010">
    <property type="protein sequence ID" value="CAD5119458.1"/>
    <property type="molecule type" value="Genomic_DNA"/>
</dbReference>
<dbReference type="PANTHER" id="PTHR43580">
    <property type="entry name" value="OXIDOREDUCTASE GLYR1-RELATED"/>
    <property type="match status" value="1"/>
</dbReference>
<dbReference type="Gene3D" id="1.10.1040.10">
    <property type="entry name" value="N-(1-d-carboxylethyl)-l-norvaline Dehydrogenase, domain 2"/>
    <property type="match status" value="1"/>
</dbReference>
<reference evidence="3 4" key="1">
    <citation type="submission" date="2020-08" db="EMBL/GenBank/DDBJ databases">
        <authorList>
            <person name="Hejnol A."/>
        </authorList>
    </citation>
    <scope>NUCLEOTIDE SEQUENCE [LARGE SCALE GENOMIC DNA]</scope>
</reference>
<name>A0A7I8VVC8_9ANNE</name>
<evidence type="ECO:0000259" key="2">
    <source>
        <dbReference type="Pfam" id="PF03446"/>
    </source>
</evidence>
<evidence type="ECO:0000313" key="3">
    <source>
        <dbReference type="EMBL" id="CAD5119458.1"/>
    </source>
</evidence>
<evidence type="ECO:0000256" key="1">
    <source>
        <dbReference type="ARBA" id="ARBA00007598"/>
    </source>
</evidence>
<dbReference type="InterPro" id="IPR008927">
    <property type="entry name" value="6-PGluconate_DH-like_C_sf"/>
</dbReference>
<gene>
    <name evidence="3" type="ORF">DGYR_LOCUS7703</name>
</gene>
<dbReference type="InterPro" id="IPR036291">
    <property type="entry name" value="NAD(P)-bd_dom_sf"/>
</dbReference>
<dbReference type="SUPFAM" id="SSF48179">
    <property type="entry name" value="6-phosphogluconate dehydrogenase C-terminal domain-like"/>
    <property type="match status" value="1"/>
</dbReference>
<dbReference type="InterPro" id="IPR051265">
    <property type="entry name" value="HIBADH-related_NP60_sf"/>
</dbReference>
<feature type="domain" description="6-phosphogluconate dehydrogenase NADP-binding" evidence="2">
    <location>
        <begin position="53"/>
        <end position="178"/>
    </location>
</feature>
<organism evidence="3 4">
    <name type="scientific">Dimorphilus gyrociliatus</name>
    <dbReference type="NCBI Taxonomy" id="2664684"/>
    <lineage>
        <taxon>Eukaryota</taxon>
        <taxon>Metazoa</taxon>
        <taxon>Spiralia</taxon>
        <taxon>Lophotrochozoa</taxon>
        <taxon>Annelida</taxon>
        <taxon>Polychaeta</taxon>
        <taxon>Polychaeta incertae sedis</taxon>
        <taxon>Dinophilidae</taxon>
        <taxon>Dimorphilus</taxon>
    </lineage>
</organism>
<dbReference type="GO" id="GO:0140673">
    <property type="term" value="P:transcription elongation-coupled chromatin remodeling"/>
    <property type="evidence" value="ECO:0007669"/>
    <property type="project" value="TreeGrafter"/>
</dbReference>
<dbReference type="GO" id="GO:0050661">
    <property type="term" value="F:NADP binding"/>
    <property type="evidence" value="ECO:0007669"/>
    <property type="project" value="InterPro"/>
</dbReference>
<dbReference type="Gene3D" id="3.40.50.720">
    <property type="entry name" value="NAD(P)-binding Rossmann-like Domain"/>
    <property type="match status" value="1"/>
</dbReference>
<dbReference type="InterPro" id="IPR006115">
    <property type="entry name" value="6PGDH_NADP-bd"/>
</dbReference>
<dbReference type="GO" id="GO:0031491">
    <property type="term" value="F:nucleosome binding"/>
    <property type="evidence" value="ECO:0007669"/>
    <property type="project" value="TreeGrafter"/>
</dbReference>
<dbReference type="AlphaFoldDB" id="A0A7I8VVC8"/>
<dbReference type="PANTHER" id="PTHR43580:SF2">
    <property type="entry name" value="CYTOKINE-LIKE NUCLEAR FACTOR N-PAC"/>
    <property type="match status" value="1"/>
</dbReference>
<dbReference type="InterPro" id="IPR013328">
    <property type="entry name" value="6PGD_dom2"/>
</dbReference>
<keyword evidence="4" id="KW-1185">Reference proteome</keyword>
<dbReference type="Proteomes" id="UP000549394">
    <property type="component" value="Unassembled WGS sequence"/>
</dbReference>
<accession>A0A7I8VVC8</accession>
<dbReference type="GO" id="GO:0000785">
    <property type="term" value="C:chromatin"/>
    <property type="evidence" value="ECO:0007669"/>
    <property type="project" value="TreeGrafter"/>
</dbReference>